<feature type="region of interest" description="Disordered" evidence="1">
    <location>
        <begin position="115"/>
        <end position="146"/>
    </location>
</feature>
<protein>
    <recommendedName>
        <fullName evidence="4">Protein Wnt</fullName>
    </recommendedName>
</protein>
<reference evidence="2 3" key="1">
    <citation type="journal article" date="2023" name="Sci. Data">
        <title>Genome assembly of the Korean intertidal mud-creeper Batillaria attramentaria.</title>
        <authorList>
            <person name="Patra A.K."/>
            <person name="Ho P.T."/>
            <person name="Jun S."/>
            <person name="Lee S.J."/>
            <person name="Kim Y."/>
            <person name="Won Y.J."/>
        </authorList>
    </citation>
    <scope>NUCLEOTIDE SEQUENCE [LARGE SCALE GENOMIC DNA]</scope>
    <source>
        <strain evidence="2">Wonlab-2016</strain>
    </source>
</reference>
<accession>A0ABD0L5K5</accession>
<dbReference type="AlphaFoldDB" id="A0ABD0L5K5"/>
<feature type="compositionally biased region" description="Low complexity" evidence="1">
    <location>
        <begin position="166"/>
        <end position="178"/>
    </location>
</feature>
<evidence type="ECO:0000256" key="1">
    <source>
        <dbReference type="SAM" id="MobiDB-lite"/>
    </source>
</evidence>
<gene>
    <name evidence="2" type="ORF">BaRGS_00014015</name>
</gene>
<name>A0ABD0L5K5_9CAEN</name>
<keyword evidence="3" id="KW-1185">Reference proteome</keyword>
<feature type="non-terminal residue" evidence="2">
    <location>
        <position position="1"/>
    </location>
</feature>
<feature type="compositionally biased region" description="Basic and acidic residues" evidence="1">
    <location>
        <begin position="128"/>
        <end position="140"/>
    </location>
</feature>
<evidence type="ECO:0000313" key="2">
    <source>
        <dbReference type="EMBL" id="KAK7494617.1"/>
    </source>
</evidence>
<organism evidence="2 3">
    <name type="scientific">Batillaria attramentaria</name>
    <dbReference type="NCBI Taxonomy" id="370345"/>
    <lineage>
        <taxon>Eukaryota</taxon>
        <taxon>Metazoa</taxon>
        <taxon>Spiralia</taxon>
        <taxon>Lophotrochozoa</taxon>
        <taxon>Mollusca</taxon>
        <taxon>Gastropoda</taxon>
        <taxon>Caenogastropoda</taxon>
        <taxon>Sorbeoconcha</taxon>
        <taxon>Cerithioidea</taxon>
        <taxon>Batillariidae</taxon>
        <taxon>Batillaria</taxon>
    </lineage>
</organism>
<proteinExistence type="predicted"/>
<evidence type="ECO:0008006" key="4">
    <source>
        <dbReference type="Google" id="ProtNLM"/>
    </source>
</evidence>
<comment type="caution">
    <text evidence="2">The sequence shown here is derived from an EMBL/GenBank/DDBJ whole genome shotgun (WGS) entry which is preliminary data.</text>
</comment>
<dbReference type="Proteomes" id="UP001519460">
    <property type="component" value="Unassembled WGS sequence"/>
</dbReference>
<feature type="region of interest" description="Disordered" evidence="1">
    <location>
        <begin position="158"/>
        <end position="178"/>
    </location>
</feature>
<evidence type="ECO:0000313" key="3">
    <source>
        <dbReference type="Proteomes" id="UP001519460"/>
    </source>
</evidence>
<sequence>YDDENPVNTLYDKPVQTLEQRPVTAGNRYYKIENITTDRARSYRIESRSRPSRHLKSWYRPLTGNYHTQDAVLVLASAGASGGTPKNVIKGKGVGGVHSLCILCLCDVITGGKPRQDQAANGHAMTGGKREGEKSEHECGSECGSRHVSASATHRYERQHMQQAGSHTHPPTTTPSFHFNLRNDVILSVETSPKSLMRGADHSPDIRTLRRDARAVT</sequence>
<feature type="region of interest" description="Disordered" evidence="1">
    <location>
        <begin position="195"/>
        <end position="217"/>
    </location>
</feature>
<dbReference type="EMBL" id="JACVVK020000081">
    <property type="protein sequence ID" value="KAK7494617.1"/>
    <property type="molecule type" value="Genomic_DNA"/>
</dbReference>
<feature type="compositionally biased region" description="Basic and acidic residues" evidence="1">
    <location>
        <begin position="199"/>
        <end position="217"/>
    </location>
</feature>